<dbReference type="GO" id="GO:0005886">
    <property type="term" value="C:plasma membrane"/>
    <property type="evidence" value="ECO:0007669"/>
    <property type="project" value="TreeGrafter"/>
</dbReference>
<keyword evidence="3" id="KW-0418">Kinase</keyword>
<evidence type="ECO:0000256" key="3">
    <source>
        <dbReference type="ARBA" id="ARBA00022777"/>
    </source>
</evidence>
<dbReference type="GO" id="GO:0004143">
    <property type="term" value="F:ATP-dependent diacylglycerol kinase activity"/>
    <property type="evidence" value="ECO:0007669"/>
    <property type="project" value="InterPro"/>
</dbReference>
<dbReference type="EMBL" id="LR900194">
    <property type="protein sequence ID" value="CAD7244650.1"/>
    <property type="molecule type" value="Genomic_DNA"/>
</dbReference>
<evidence type="ECO:0000313" key="7">
    <source>
        <dbReference type="EMBL" id="CAD7244650.1"/>
    </source>
</evidence>
<feature type="compositionally biased region" description="Acidic residues" evidence="5">
    <location>
        <begin position="303"/>
        <end position="322"/>
    </location>
</feature>
<dbReference type="Pfam" id="PF23578">
    <property type="entry name" value="DGKI"/>
    <property type="match status" value="1"/>
</dbReference>
<keyword evidence="4" id="KW-0067">ATP-binding</keyword>
<dbReference type="InterPro" id="IPR016064">
    <property type="entry name" value="NAD/diacylglycerol_kinase_sf"/>
</dbReference>
<dbReference type="PANTHER" id="PTHR11255:SF80">
    <property type="entry name" value="EYE-SPECIFIC DIACYLGLYCEROL KINASE"/>
    <property type="match status" value="1"/>
</dbReference>
<keyword evidence="1" id="KW-0808">Transferase</keyword>
<dbReference type="InterPro" id="IPR000756">
    <property type="entry name" value="Diacylglycerol_kin_accessory"/>
</dbReference>
<sequence>MFYGQVGGKDLLQRKWKNLSDMISVELDGKDMTARLKEIKCHALVFLNISSYAGGTRPWNSASGKQTLDDGYLEVLGLTTYQLPLLQAGGHGTCIAQCKRARIVTHKTIPMQVDGEACRVSPVVITIQRRNQAKLIAKRRSSQEQLYVPSEMIRAKQMKIGVKCLLMQDYELHQLDPDKLRSIAEYMGDISVKSNCALKTARPLVSNLLWTSSDWCFLDSCTAEHFFRIESKHEGLHYMTDIISDAIYVLDSRPPDAEGELKKSSTSGKEEDELSNEARRDSVLSAGEVEEVRRRMDGRKAEEAEETESGIDAEDDDEEETSGSDAADVAHAQQITLKATLGNIYQQLFGASIVPVSHLLDKPSQDMIDAATAGDIAKVS</sequence>
<dbReference type="GO" id="GO:0005524">
    <property type="term" value="F:ATP binding"/>
    <property type="evidence" value="ECO:0007669"/>
    <property type="project" value="UniProtKB-KW"/>
</dbReference>
<feature type="domain" description="Diacylglycerol kinase accessory" evidence="6">
    <location>
        <begin position="1"/>
        <end position="117"/>
    </location>
</feature>
<evidence type="ECO:0000313" key="8">
    <source>
        <dbReference type="Proteomes" id="UP000677054"/>
    </source>
</evidence>
<dbReference type="InterPro" id="IPR056383">
    <property type="entry name" value="DGKI-like_dom"/>
</dbReference>
<dbReference type="EMBL" id="CAJPEV010000677">
    <property type="protein sequence ID" value="CAG0887543.1"/>
    <property type="molecule type" value="Genomic_DNA"/>
</dbReference>
<evidence type="ECO:0000256" key="5">
    <source>
        <dbReference type="SAM" id="MobiDB-lite"/>
    </source>
</evidence>
<dbReference type="SMART" id="SM00045">
    <property type="entry name" value="DAGKa"/>
    <property type="match status" value="1"/>
</dbReference>
<dbReference type="Proteomes" id="UP000677054">
    <property type="component" value="Unassembled WGS sequence"/>
</dbReference>
<evidence type="ECO:0000256" key="1">
    <source>
        <dbReference type="ARBA" id="ARBA00022679"/>
    </source>
</evidence>
<reference evidence="7" key="1">
    <citation type="submission" date="2020-11" db="EMBL/GenBank/DDBJ databases">
        <authorList>
            <person name="Tran Van P."/>
        </authorList>
    </citation>
    <scope>NUCLEOTIDE SEQUENCE</scope>
</reference>
<organism evidence="7">
    <name type="scientific">Darwinula stevensoni</name>
    <dbReference type="NCBI Taxonomy" id="69355"/>
    <lineage>
        <taxon>Eukaryota</taxon>
        <taxon>Metazoa</taxon>
        <taxon>Ecdysozoa</taxon>
        <taxon>Arthropoda</taxon>
        <taxon>Crustacea</taxon>
        <taxon>Oligostraca</taxon>
        <taxon>Ostracoda</taxon>
        <taxon>Podocopa</taxon>
        <taxon>Podocopida</taxon>
        <taxon>Darwinulocopina</taxon>
        <taxon>Darwinuloidea</taxon>
        <taxon>Darwinulidae</taxon>
        <taxon>Darwinula</taxon>
    </lineage>
</organism>
<evidence type="ECO:0000259" key="6">
    <source>
        <dbReference type="SMART" id="SM00045"/>
    </source>
</evidence>
<dbReference type="SUPFAM" id="SSF111331">
    <property type="entry name" value="NAD kinase/diacylglycerol kinase-like"/>
    <property type="match status" value="1"/>
</dbReference>
<keyword evidence="8" id="KW-1185">Reference proteome</keyword>
<proteinExistence type="predicted"/>
<name>A0A7R9A6E3_9CRUS</name>
<dbReference type="OrthoDB" id="196165at2759"/>
<dbReference type="Gene3D" id="2.60.200.40">
    <property type="match status" value="1"/>
</dbReference>
<protein>
    <recommendedName>
        <fullName evidence="6">Diacylglycerol kinase accessory domain-containing protein</fullName>
    </recommendedName>
</protein>
<dbReference type="GO" id="GO:0007200">
    <property type="term" value="P:phospholipase C-activating G protein-coupled receptor signaling pathway"/>
    <property type="evidence" value="ECO:0007669"/>
    <property type="project" value="InterPro"/>
</dbReference>
<dbReference type="FunFam" id="2.60.200.40:FF:000012">
    <property type="entry name" value="Diacylglycerol kinase"/>
    <property type="match status" value="1"/>
</dbReference>
<feature type="region of interest" description="Disordered" evidence="5">
    <location>
        <begin position="256"/>
        <end position="326"/>
    </location>
</feature>
<gene>
    <name evidence="7" type="ORF">DSTB1V02_LOCUS4539</name>
</gene>
<dbReference type="Pfam" id="PF00609">
    <property type="entry name" value="DAGK_acc"/>
    <property type="match status" value="1"/>
</dbReference>
<evidence type="ECO:0000256" key="2">
    <source>
        <dbReference type="ARBA" id="ARBA00022741"/>
    </source>
</evidence>
<feature type="compositionally biased region" description="Basic and acidic residues" evidence="5">
    <location>
        <begin position="290"/>
        <end position="302"/>
    </location>
</feature>
<accession>A0A7R9A6E3</accession>
<evidence type="ECO:0000256" key="4">
    <source>
        <dbReference type="ARBA" id="ARBA00022840"/>
    </source>
</evidence>
<dbReference type="InterPro" id="IPR037607">
    <property type="entry name" value="DGK"/>
</dbReference>
<dbReference type="AlphaFoldDB" id="A0A7R9A6E3"/>
<dbReference type="PANTHER" id="PTHR11255">
    <property type="entry name" value="DIACYLGLYCEROL KINASE"/>
    <property type="match status" value="1"/>
</dbReference>
<keyword evidence="2" id="KW-0547">Nucleotide-binding</keyword>